<organism evidence="1 2">
    <name type="scientific">secondary endosymbiont of Ctenarytaina eucalypti</name>
    <dbReference type="NCBI Taxonomy" id="1199245"/>
    <lineage>
        <taxon>Bacteria</taxon>
        <taxon>Pseudomonadati</taxon>
        <taxon>Pseudomonadota</taxon>
        <taxon>Gammaproteobacteria</taxon>
        <taxon>Enterobacterales</taxon>
        <taxon>Enterobacteriaceae</taxon>
        <taxon>aphid secondary symbionts</taxon>
    </lineage>
</organism>
<dbReference type="AlphaFoldDB" id="J3TFG0"/>
<gene>
    <name evidence="1" type="ORF">A359_05600</name>
</gene>
<proteinExistence type="predicted"/>
<accession>J3TFG0</accession>
<dbReference type="HOGENOM" id="CLU_3188871_0_0_6"/>
<protein>
    <submittedName>
        <fullName evidence="1">Uncharacterized protein</fullName>
    </submittedName>
</protein>
<evidence type="ECO:0000313" key="2">
    <source>
        <dbReference type="Proteomes" id="UP000003936"/>
    </source>
</evidence>
<reference evidence="1 2" key="1">
    <citation type="journal article" date="2012" name="Mol. Biol. Evol.">
        <title>Genome reduction and co-evolution between the primary and secondary bacterial symbionts of psyllids.</title>
        <authorList>
            <person name="Sloan D.B."/>
            <person name="Moran N.A."/>
        </authorList>
    </citation>
    <scope>NUCLEOTIDE SEQUENCE [LARGE SCALE GENOMIC DNA]</scope>
    <source>
        <strain evidence="1">Ceuc_S</strain>
    </source>
</reference>
<sequence>MIVYKSLAPNDQHRGLFVSVIISCYSDNFTIYAIQGLIINLLCYVT</sequence>
<keyword evidence="2" id="KW-1185">Reference proteome</keyword>
<dbReference type="Proteomes" id="UP000003936">
    <property type="component" value="Chromosome"/>
</dbReference>
<name>J3TFG0_9ENTR</name>
<dbReference type="EMBL" id="CP003546">
    <property type="protein sequence ID" value="AFP84952.1"/>
    <property type="molecule type" value="Genomic_DNA"/>
</dbReference>
<dbReference type="KEGG" id="sect:A359_05600"/>
<evidence type="ECO:0000313" key="1">
    <source>
        <dbReference type="EMBL" id="AFP84952.1"/>
    </source>
</evidence>